<gene>
    <name evidence="2" type="ORF">UFOVP331_140</name>
</gene>
<feature type="compositionally biased region" description="Basic and acidic residues" evidence="1">
    <location>
        <begin position="148"/>
        <end position="162"/>
    </location>
</feature>
<evidence type="ECO:0000313" key="2">
    <source>
        <dbReference type="EMBL" id="CAB4138580.1"/>
    </source>
</evidence>
<name>A0A6J5M0K9_9CAUD</name>
<dbReference type="EMBL" id="LR796345">
    <property type="protein sequence ID" value="CAB4138580.1"/>
    <property type="molecule type" value="Genomic_DNA"/>
</dbReference>
<feature type="compositionally biased region" description="Basic and acidic residues" evidence="1">
    <location>
        <begin position="178"/>
        <end position="193"/>
    </location>
</feature>
<accession>A0A6J5M0K9</accession>
<feature type="compositionally biased region" description="Basic residues" evidence="1">
    <location>
        <begin position="194"/>
        <end position="203"/>
    </location>
</feature>
<sequence length="203" mass="23452">MKWKSNLNTITKNRFGYPKYRSYIYNMKIIEKLKDGYIPYKAYEDVELQFKNFAKSVRVLPADFFHEPNEYFTLKAMYNPGEKRTFPNGGFEVYYGDGGCVYSYDLDQVIVHPYVLGIKSFGKTENTTEVKISKPKNTTPGKKGRKPLSVEEKAKREQEKAIKYSKSNGKKGRPSKYTPEEKAARLAKIEASKGGKRGRKKRI</sequence>
<organism evidence="2">
    <name type="scientific">uncultured Caudovirales phage</name>
    <dbReference type="NCBI Taxonomy" id="2100421"/>
    <lineage>
        <taxon>Viruses</taxon>
        <taxon>Duplodnaviria</taxon>
        <taxon>Heunggongvirae</taxon>
        <taxon>Uroviricota</taxon>
        <taxon>Caudoviricetes</taxon>
        <taxon>Peduoviridae</taxon>
        <taxon>Maltschvirus</taxon>
        <taxon>Maltschvirus maltsch</taxon>
    </lineage>
</organism>
<proteinExistence type="predicted"/>
<feature type="region of interest" description="Disordered" evidence="1">
    <location>
        <begin position="127"/>
        <end position="203"/>
    </location>
</feature>
<protein>
    <submittedName>
        <fullName evidence="2">Uncharacterized protein</fullName>
    </submittedName>
</protein>
<reference evidence="2" key="1">
    <citation type="submission" date="2020-04" db="EMBL/GenBank/DDBJ databases">
        <authorList>
            <person name="Chiriac C."/>
            <person name="Salcher M."/>
            <person name="Ghai R."/>
            <person name="Kavagutti S V."/>
        </authorList>
    </citation>
    <scope>NUCLEOTIDE SEQUENCE</scope>
</reference>
<evidence type="ECO:0000256" key="1">
    <source>
        <dbReference type="SAM" id="MobiDB-lite"/>
    </source>
</evidence>